<dbReference type="AlphaFoldDB" id="A0A2H0X7A2"/>
<name>A0A2H0X7A2_UNCKA</name>
<evidence type="ECO:0000313" key="3">
    <source>
        <dbReference type="Proteomes" id="UP000231414"/>
    </source>
</evidence>
<keyword evidence="1" id="KW-1133">Transmembrane helix</keyword>
<comment type="caution">
    <text evidence="2">The sequence shown here is derived from an EMBL/GenBank/DDBJ whole genome shotgun (WGS) entry which is preliminary data.</text>
</comment>
<keyword evidence="1" id="KW-0472">Membrane</keyword>
<feature type="transmembrane region" description="Helical" evidence="1">
    <location>
        <begin position="72"/>
        <end position="94"/>
    </location>
</feature>
<protein>
    <submittedName>
        <fullName evidence="2">Uncharacterized protein</fullName>
    </submittedName>
</protein>
<dbReference type="InterPro" id="IPR043993">
    <property type="entry name" value="T4SS_pilin"/>
</dbReference>
<dbReference type="Proteomes" id="UP000231414">
    <property type="component" value="Unassembled WGS sequence"/>
</dbReference>
<keyword evidence="1" id="KW-0812">Transmembrane</keyword>
<evidence type="ECO:0000313" key="2">
    <source>
        <dbReference type="EMBL" id="PIS20806.1"/>
    </source>
</evidence>
<gene>
    <name evidence="2" type="ORF">COT52_01835</name>
</gene>
<dbReference type="EMBL" id="PEYW01000028">
    <property type="protein sequence ID" value="PIS20806.1"/>
    <property type="molecule type" value="Genomic_DNA"/>
</dbReference>
<proteinExistence type="predicted"/>
<reference evidence="3" key="1">
    <citation type="submission" date="2017-09" db="EMBL/GenBank/DDBJ databases">
        <title>Depth-based differentiation of microbial function through sediment-hosted aquifers and enrichment of novel symbionts in the deep terrestrial subsurface.</title>
        <authorList>
            <person name="Probst A.J."/>
            <person name="Ladd B."/>
            <person name="Jarett J.K."/>
            <person name="Geller-Mcgrath D.E."/>
            <person name="Sieber C.M.K."/>
            <person name="Emerson J.B."/>
            <person name="Anantharaman K."/>
            <person name="Thomas B.C."/>
            <person name="Malmstrom R."/>
            <person name="Stieglmeier M."/>
            <person name="Klingl A."/>
            <person name="Woyke T."/>
            <person name="Ryan C.M."/>
            <person name="Banfield J.F."/>
        </authorList>
    </citation>
    <scope>NUCLEOTIDE SEQUENCE [LARGE SCALE GENOMIC DNA]</scope>
</reference>
<accession>A0A2H0X7A2</accession>
<feature type="transmembrane region" description="Helical" evidence="1">
    <location>
        <begin position="115"/>
        <end position="136"/>
    </location>
</feature>
<organism evidence="2 3">
    <name type="scientific">candidate division WWE3 bacterium CG08_land_8_20_14_0_20_43_13</name>
    <dbReference type="NCBI Taxonomy" id="1975087"/>
    <lineage>
        <taxon>Bacteria</taxon>
        <taxon>Katanobacteria</taxon>
    </lineage>
</organism>
<evidence type="ECO:0000256" key="1">
    <source>
        <dbReference type="SAM" id="Phobius"/>
    </source>
</evidence>
<sequence>MTNTYCAIEDPDSPTPVYVCTGAMYTPPPTTTPASTGSGGNPFLSKFNLNFSGLTVTSQLGDLPFDALPSTLIEWFVLVALGVGGAVSVLAILYGAYTVMFSGGDPYKLKDGKEILTAAIAGFLFVALAVAILKILGTDILGIFA</sequence>
<dbReference type="Pfam" id="PF18895">
    <property type="entry name" value="T4SS_pilin"/>
    <property type="match status" value="1"/>
</dbReference>